<organism evidence="2 3">
    <name type="scientific">Setaria italica</name>
    <name type="common">Foxtail millet</name>
    <name type="synonym">Panicum italicum</name>
    <dbReference type="NCBI Taxonomy" id="4555"/>
    <lineage>
        <taxon>Eukaryota</taxon>
        <taxon>Viridiplantae</taxon>
        <taxon>Streptophyta</taxon>
        <taxon>Embryophyta</taxon>
        <taxon>Tracheophyta</taxon>
        <taxon>Spermatophyta</taxon>
        <taxon>Magnoliopsida</taxon>
        <taxon>Liliopsida</taxon>
        <taxon>Poales</taxon>
        <taxon>Poaceae</taxon>
        <taxon>PACMAD clade</taxon>
        <taxon>Panicoideae</taxon>
        <taxon>Panicodae</taxon>
        <taxon>Paniceae</taxon>
        <taxon>Cenchrinae</taxon>
        <taxon>Setaria</taxon>
    </lineage>
</organism>
<dbReference type="Gramene" id="KQK94855">
    <property type="protein sequence ID" value="KQK94855"/>
    <property type="gene ID" value="SETIT_028523mg"/>
</dbReference>
<dbReference type="AlphaFoldDB" id="K3ZPJ3"/>
<protein>
    <submittedName>
        <fullName evidence="2">Uncharacterized protein</fullName>
    </submittedName>
</protein>
<dbReference type="Proteomes" id="UP000004995">
    <property type="component" value="Unassembled WGS sequence"/>
</dbReference>
<evidence type="ECO:0000313" key="3">
    <source>
        <dbReference type="Proteomes" id="UP000004995"/>
    </source>
</evidence>
<accession>K3ZPJ3</accession>
<dbReference type="HOGENOM" id="CLU_3300349_0_0_1"/>
<dbReference type="EnsemblPlants" id="KQK94855">
    <property type="protein sequence ID" value="KQK94855"/>
    <property type="gene ID" value="SETIT_028523mg"/>
</dbReference>
<evidence type="ECO:0000256" key="1">
    <source>
        <dbReference type="SAM" id="MobiDB-lite"/>
    </source>
</evidence>
<dbReference type="EMBL" id="AGNK02005016">
    <property type="status" value="NOT_ANNOTATED_CDS"/>
    <property type="molecule type" value="Genomic_DNA"/>
</dbReference>
<dbReference type="InParanoid" id="K3ZPJ3"/>
<keyword evidence="3" id="KW-1185">Reference proteome</keyword>
<sequence length="40" mass="4453">MFSLNKLVGHRQGPTSSRTPPTDIININLDSSYFLNSALF</sequence>
<feature type="region of interest" description="Disordered" evidence="1">
    <location>
        <begin position="1"/>
        <end position="22"/>
    </location>
</feature>
<reference evidence="2" key="2">
    <citation type="submission" date="2018-08" db="UniProtKB">
        <authorList>
            <consortium name="EnsemblPlants"/>
        </authorList>
    </citation>
    <scope>IDENTIFICATION</scope>
    <source>
        <strain evidence="2">Yugu1</strain>
    </source>
</reference>
<proteinExistence type="predicted"/>
<evidence type="ECO:0000313" key="2">
    <source>
        <dbReference type="EnsemblPlants" id="KQK94855"/>
    </source>
</evidence>
<name>K3ZPJ3_SETIT</name>
<reference evidence="3" key="1">
    <citation type="journal article" date="2012" name="Nat. Biotechnol.">
        <title>Reference genome sequence of the model plant Setaria.</title>
        <authorList>
            <person name="Bennetzen J.L."/>
            <person name="Schmutz J."/>
            <person name="Wang H."/>
            <person name="Percifield R."/>
            <person name="Hawkins J."/>
            <person name="Pontaroli A.C."/>
            <person name="Estep M."/>
            <person name="Feng L."/>
            <person name="Vaughn J.N."/>
            <person name="Grimwood J."/>
            <person name="Jenkins J."/>
            <person name="Barry K."/>
            <person name="Lindquist E."/>
            <person name="Hellsten U."/>
            <person name="Deshpande S."/>
            <person name="Wang X."/>
            <person name="Wu X."/>
            <person name="Mitros T."/>
            <person name="Triplett J."/>
            <person name="Yang X."/>
            <person name="Ye C.Y."/>
            <person name="Mauro-Herrera M."/>
            <person name="Wang L."/>
            <person name="Li P."/>
            <person name="Sharma M."/>
            <person name="Sharma R."/>
            <person name="Ronald P.C."/>
            <person name="Panaud O."/>
            <person name="Kellogg E.A."/>
            <person name="Brutnell T.P."/>
            <person name="Doust A.N."/>
            <person name="Tuskan G.A."/>
            <person name="Rokhsar D."/>
            <person name="Devos K.M."/>
        </authorList>
    </citation>
    <scope>NUCLEOTIDE SEQUENCE [LARGE SCALE GENOMIC DNA]</scope>
    <source>
        <strain evidence="3">cv. Yugu1</strain>
    </source>
</reference>